<dbReference type="GO" id="GO:0016874">
    <property type="term" value="F:ligase activity"/>
    <property type="evidence" value="ECO:0007669"/>
    <property type="project" value="UniProtKB-KW"/>
</dbReference>
<accession>A0A090QXH5</accession>
<comment type="caution">
    <text evidence="3">The sequence shown here is derived from an EMBL/GenBank/DDBJ whole genome shotgun (WGS) entry which is preliminary data.</text>
</comment>
<dbReference type="EC" id="3.1.4.58" evidence="2"/>
<organism evidence="3 4">
    <name type="scientific">Photobacterium aphoticum</name>
    <dbReference type="NCBI Taxonomy" id="754436"/>
    <lineage>
        <taxon>Bacteria</taxon>
        <taxon>Pseudomonadati</taxon>
        <taxon>Pseudomonadota</taxon>
        <taxon>Gammaproteobacteria</taxon>
        <taxon>Vibrionales</taxon>
        <taxon>Vibrionaceae</taxon>
        <taxon>Photobacterium</taxon>
    </lineage>
</organism>
<reference evidence="3 4" key="1">
    <citation type="journal article" date="2014" name="Genome Announc.">
        <title>Draft Genome Sequences of Two Vibrionaceae Species, Vibrio ponticus C121 and Photobacterium aphoticum C119, Isolated as Coral Reef Microbiota.</title>
        <authorList>
            <person name="Al-saari N."/>
            <person name="Meirelles P.M."/>
            <person name="Mino S."/>
            <person name="Suda W."/>
            <person name="Oshima K."/>
            <person name="Hattori M."/>
            <person name="Ohkuma M."/>
            <person name="Thompson F.L."/>
            <person name="Gomez-Gil B."/>
            <person name="Sawabe T."/>
            <person name="Sawabe T."/>
        </authorList>
    </citation>
    <scope>NUCLEOTIDE SEQUENCE [LARGE SCALE GENOMIC DNA]</scope>
    <source>
        <strain evidence="3 4">JCM 19237</strain>
    </source>
</reference>
<comment type="function">
    <text evidence="2">Hydrolyzes RNA 2',3'-cyclic phosphodiester to an RNA 2'-phosphomonoester.</text>
</comment>
<dbReference type="NCBIfam" id="TIGR02258">
    <property type="entry name" value="2_5_ligase"/>
    <property type="match status" value="1"/>
</dbReference>
<dbReference type="AlphaFoldDB" id="A0A090QXH5"/>
<dbReference type="EMBL" id="BBMN01000011">
    <property type="protein sequence ID" value="GAL06549.1"/>
    <property type="molecule type" value="Genomic_DNA"/>
</dbReference>
<dbReference type="STRING" id="754436.JCM19237_2640"/>
<keyword evidence="1 2" id="KW-0378">Hydrolase</keyword>
<dbReference type="PANTHER" id="PTHR35561:SF1">
    <property type="entry name" value="RNA 2',3'-CYCLIC PHOSPHODIESTERASE"/>
    <property type="match status" value="1"/>
</dbReference>
<dbReference type="Gene3D" id="3.90.1140.10">
    <property type="entry name" value="Cyclic phosphodiesterase"/>
    <property type="match status" value="1"/>
</dbReference>
<feature type="active site" description="Proton donor" evidence="2">
    <location>
        <position position="45"/>
    </location>
</feature>
<dbReference type="SUPFAM" id="SSF55144">
    <property type="entry name" value="LigT-like"/>
    <property type="match status" value="1"/>
</dbReference>
<name>A0A090QXH5_9GAMM</name>
<dbReference type="GO" id="GO:0008664">
    <property type="term" value="F:RNA 2',3'-cyclic 3'-phosphodiesterase activity"/>
    <property type="evidence" value="ECO:0007669"/>
    <property type="project" value="UniProtKB-EC"/>
</dbReference>
<keyword evidence="3" id="KW-0436">Ligase</keyword>
<feature type="short sequence motif" description="HXTX 1" evidence="2">
    <location>
        <begin position="45"/>
        <end position="48"/>
    </location>
</feature>
<proteinExistence type="inferred from homology"/>
<dbReference type="Proteomes" id="UP000029227">
    <property type="component" value="Unassembled WGS sequence"/>
</dbReference>
<sequence length="217" mass="23827">MTMKKTTKKQRLFFALAPQQPADSVTALHQLTCQIDQAVPIDNLHITLAFLGMVTPAQTEAIVQAIDNHPPTGAFSATFSTLGYWRRSKVVWLGCPQPPAPLQDLVDHLYTVLAPCGIVREPRPYAPHITLAKAIKQRPTALLETLTPPALTFHFPAFGLYISTTEHAQPPSQPHAQHSVQRRALPLSGSVATVNTVIPSTRQSEQWAATVRIHNNV</sequence>
<dbReference type="InterPro" id="IPR009097">
    <property type="entry name" value="Cyclic_Pdiesterase"/>
</dbReference>
<dbReference type="HAMAP" id="MF_01940">
    <property type="entry name" value="RNA_CPDase"/>
    <property type="match status" value="1"/>
</dbReference>
<evidence type="ECO:0000313" key="4">
    <source>
        <dbReference type="Proteomes" id="UP000029227"/>
    </source>
</evidence>
<dbReference type="PANTHER" id="PTHR35561">
    <property type="entry name" value="RNA 2',3'-CYCLIC PHOSPHODIESTERASE"/>
    <property type="match status" value="1"/>
</dbReference>
<dbReference type="InterPro" id="IPR004175">
    <property type="entry name" value="RNA_CPDase"/>
</dbReference>
<feature type="short sequence motif" description="HXTX 2" evidence="2">
    <location>
        <begin position="128"/>
        <end position="131"/>
    </location>
</feature>
<evidence type="ECO:0000313" key="3">
    <source>
        <dbReference type="EMBL" id="GAL06549.1"/>
    </source>
</evidence>
<dbReference type="Pfam" id="PF13563">
    <property type="entry name" value="2_5_RNA_ligase2"/>
    <property type="match status" value="1"/>
</dbReference>
<comment type="similarity">
    <text evidence="2">Belongs to the 2H phosphoesterase superfamily. ThpR family.</text>
</comment>
<evidence type="ECO:0000256" key="1">
    <source>
        <dbReference type="ARBA" id="ARBA00022801"/>
    </source>
</evidence>
<dbReference type="eggNOG" id="COG1514">
    <property type="taxonomic scope" value="Bacteria"/>
</dbReference>
<dbReference type="GO" id="GO:0004113">
    <property type="term" value="F:2',3'-cyclic-nucleotide 3'-phosphodiesterase activity"/>
    <property type="evidence" value="ECO:0007669"/>
    <property type="project" value="InterPro"/>
</dbReference>
<evidence type="ECO:0000256" key="2">
    <source>
        <dbReference type="HAMAP-Rule" id="MF_01940"/>
    </source>
</evidence>
<protein>
    <recommendedName>
        <fullName evidence="2">RNA 2',3'-cyclic phosphodiesterase</fullName>
        <shortName evidence="2">RNA 2',3'-CPDase</shortName>
        <ecNumber evidence="2">3.1.4.58</ecNumber>
    </recommendedName>
</protein>
<comment type="catalytic activity">
    <reaction evidence="2">
        <text>a 3'-end 2',3'-cyclophospho-ribonucleotide-RNA + H2O = a 3'-end 2'-phospho-ribonucleotide-RNA + H(+)</text>
        <dbReference type="Rhea" id="RHEA:11828"/>
        <dbReference type="Rhea" id="RHEA-COMP:10464"/>
        <dbReference type="Rhea" id="RHEA-COMP:17353"/>
        <dbReference type="ChEBI" id="CHEBI:15377"/>
        <dbReference type="ChEBI" id="CHEBI:15378"/>
        <dbReference type="ChEBI" id="CHEBI:83064"/>
        <dbReference type="ChEBI" id="CHEBI:173113"/>
        <dbReference type="EC" id="3.1.4.58"/>
    </reaction>
</comment>
<feature type="active site" description="Proton acceptor" evidence="2">
    <location>
        <position position="128"/>
    </location>
</feature>
<gene>
    <name evidence="3" type="ORF">JCM19237_2640</name>
</gene>